<organism evidence="2 3">
    <name type="scientific">Tanacetum coccineum</name>
    <dbReference type="NCBI Taxonomy" id="301880"/>
    <lineage>
        <taxon>Eukaryota</taxon>
        <taxon>Viridiplantae</taxon>
        <taxon>Streptophyta</taxon>
        <taxon>Embryophyta</taxon>
        <taxon>Tracheophyta</taxon>
        <taxon>Spermatophyta</taxon>
        <taxon>Magnoliopsida</taxon>
        <taxon>eudicotyledons</taxon>
        <taxon>Gunneridae</taxon>
        <taxon>Pentapetalae</taxon>
        <taxon>asterids</taxon>
        <taxon>campanulids</taxon>
        <taxon>Asterales</taxon>
        <taxon>Asteraceae</taxon>
        <taxon>Asteroideae</taxon>
        <taxon>Anthemideae</taxon>
        <taxon>Anthemidinae</taxon>
        <taxon>Tanacetum</taxon>
    </lineage>
</organism>
<protein>
    <submittedName>
        <fullName evidence="2">Uncharacterized protein</fullName>
    </submittedName>
</protein>
<feature type="region of interest" description="Disordered" evidence="1">
    <location>
        <begin position="160"/>
        <end position="320"/>
    </location>
</feature>
<name>A0ABQ5B7P1_9ASTR</name>
<comment type="caution">
    <text evidence="2">The sequence shown here is derived from an EMBL/GenBank/DDBJ whole genome shotgun (WGS) entry which is preliminary data.</text>
</comment>
<feature type="compositionally biased region" description="Basic and acidic residues" evidence="1">
    <location>
        <begin position="82"/>
        <end position="96"/>
    </location>
</feature>
<proteinExistence type="predicted"/>
<feature type="compositionally biased region" description="Polar residues" evidence="1">
    <location>
        <begin position="352"/>
        <end position="361"/>
    </location>
</feature>
<feature type="compositionally biased region" description="Acidic residues" evidence="1">
    <location>
        <begin position="251"/>
        <end position="288"/>
    </location>
</feature>
<evidence type="ECO:0000313" key="2">
    <source>
        <dbReference type="EMBL" id="GJT10249.1"/>
    </source>
</evidence>
<feature type="compositionally biased region" description="Acidic residues" evidence="1">
    <location>
        <begin position="224"/>
        <end position="244"/>
    </location>
</feature>
<feature type="region of interest" description="Disordered" evidence="1">
    <location>
        <begin position="82"/>
        <end position="113"/>
    </location>
</feature>
<feature type="compositionally biased region" description="Basic residues" evidence="1">
    <location>
        <begin position="97"/>
        <end position="109"/>
    </location>
</feature>
<dbReference type="EMBL" id="BQNB010012972">
    <property type="protein sequence ID" value="GJT10249.1"/>
    <property type="molecule type" value="Genomic_DNA"/>
</dbReference>
<evidence type="ECO:0000313" key="3">
    <source>
        <dbReference type="Proteomes" id="UP001151760"/>
    </source>
</evidence>
<accession>A0ABQ5B7P1</accession>
<evidence type="ECO:0000256" key="1">
    <source>
        <dbReference type="SAM" id="MobiDB-lite"/>
    </source>
</evidence>
<feature type="compositionally biased region" description="Polar residues" evidence="1">
    <location>
        <begin position="171"/>
        <end position="183"/>
    </location>
</feature>
<keyword evidence="3" id="KW-1185">Reference proteome</keyword>
<feature type="region of interest" description="Disordered" evidence="1">
    <location>
        <begin position="342"/>
        <end position="372"/>
    </location>
</feature>
<dbReference type="Proteomes" id="UP001151760">
    <property type="component" value="Unassembled WGS sequence"/>
</dbReference>
<reference evidence="2" key="1">
    <citation type="journal article" date="2022" name="Int. J. Mol. Sci.">
        <title>Draft Genome of Tanacetum Coccineum: Genomic Comparison of Closely Related Tanacetum-Family Plants.</title>
        <authorList>
            <person name="Yamashiro T."/>
            <person name="Shiraishi A."/>
            <person name="Nakayama K."/>
            <person name="Satake H."/>
        </authorList>
    </citation>
    <scope>NUCLEOTIDE SEQUENCE</scope>
</reference>
<reference evidence="2" key="2">
    <citation type="submission" date="2022-01" db="EMBL/GenBank/DDBJ databases">
        <authorList>
            <person name="Yamashiro T."/>
            <person name="Shiraishi A."/>
            <person name="Satake H."/>
            <person name="Nakayama K."/>
        </authorList>
    </citation>
    <scope>NUCLEOTIDE SEQUENCE</scope>
</reference>
<gene>
    <name evidence="2" type="ORF">Tco_0857291</name>
</gene>
<sequence>MDKRKRFKLTLEIFRDIFKICPRVQGQDFDALPTDEEIMSFLRELGHTGESIHSLMLFLIRCINLGELLLLSLTDGKTTEPIKKQREDYHQKEPTKKSKRLKRPAKKSTKAPAGGVVIKETPKMPLSKKKEKMTVEKRNGIDLLSEVALTEEAQYEEASKKSLRDFHKTHQSGSGTIIKTASSAAKIKPSVTNEGTGVKPGVPDVTEEESSKSEAKSWGNDGNDSNDDQDSSGEDSDQENDSDDDKTQSDNENESDSEHETDENESGSESDQEENEEDIGDDEEEVNDEFVKTPSNDSDDEDETKITDKAEGDEDEEMDYTTSQLYDDVDIWLNKPVQADDETVQKEGTDAELTNIQQGNENPDIPSHRRCS</sequence>